<accession>A0ABM0Q815</accession>
<keyword evidence="1" id="KW-0175">Coiled coil</keyword>
<evidence type="ECO:0000313" key="5">
    <source>
        <dbReference type="RefSeq" id="XP_008564506.1"/>
    </source>
</evidence>
<feature type="compositionally biased region" description="Basic and acidic residues" evidence="2">
    <location>
        <begin position="165"/>
        <end position="181"/>
    </location>
</feature>
<feature type="region of interest" description="Disordered" evidence="2">
    <location>
        <begin position="165"/>
        <end position="214"/>
    </location>
</feature>
<gene>
    <name evidence="5" type="primary">AKNAD1</name>
</gene>
<protein>
    <submittedName>
        <fullName evidence="5">Protein AKNAD1</fullName>
    </submittedName>
</protein>
<dbReference type="InterPro" id="IPR052655">
    <property type="entry name" value="AKNA_Centrosome-Trans_reg"/>
</dbReference>
<feature type="compositionally biased region" description="Polar residues" evidence="2">
    <location>
        <begin position="562"/>
        <end position="581"/>
    </location>
</feature>
<evidence type="ECO:0000256" key="2">
    <source>
        <dbReference type="SAM" id="MobiDB-lite"/>
    </source>
</evidence>
<evidence type="ECO:0000256" key="1">
    <source>
        <dbReference type="SAM" id="Coils"/>
    </source>
</evidence>
<dbReference type="InterPro" id="IPR022150">
    <property type="entry name" value="AKNA_dom"/>
</dbReference>
<proteinExistence type="predicted"/>
<dbReference type="Pfam" id="PF12443">
    <property type="entry name" value="AKNA"/>
    <property type="match status" value="1"/>
</dbReference>
<evidence type="ECO:0000259" key="3">
    <source>
        <dbReference type="Pfam" id="PF12443"/>
    </source>
</evidence>
<feature type="compositionally biased region" description="Polar residues" evidence="2">
    <location>
        <begin position="182"/>
        <end position="194"/>
    </location>
</feature>
<evidence type="ECO:0000313" key="4">
    <source>
        <dbReference type="Proteomes" id="UP000694923"/>
    </source>
</evidence>
<dbReference type="Proteomes" id="UP000694923">
    <property type="component" value="Unplaced"/>
</dbReference>
<dbReference type="GeneID" id="103585354"/>
<feature type="domain" description="AKNA" evidence="3">
    <location>
        <begin position="329"/>
        <end position="423"/>
    </location>
</feature>
<dbReference type="RefSeq" id="XP_008564506.1">
    <property type="nucleotide sequence ID" value="XM_008566284.1"/>
</dbReference>
<dbReference type="PANTHER" id="PTHR21510">
    <property type="entry name" value="AKNA DOMAIN-CONTAINING PROTEIN"/>
    <property type="match status" value="1"/>
</dbReference>
<feature type="coiled-coil region" evidence="1">
    <location>
        <begin position="383"/>
        <end position="446"/>
    </location>
</feature>
<feature type="region of interest" description="Disordered" evidence="2">
    <location>
        <begin position="510"/>
        <end position="550"/>
    </location>
</feature>
<reference evidence="5" key="1">
    <citation type="submission" date="2025-08" db="UniProtKB">
        <authorList>
            <consortium name="RefSeq"/>
        </authorList>
    </citation>
    <scope>IDENTIFICATION</scope>
</reference>
<keyword evidence="4" id="KW-1185">Reference proteome</keyword>
<dbReference type="PANTHER" id="PTHR21510:SF16">
    <property type="entry name" value="PROTEIN AKNAD1"/>
    <property type="match status" value="1"/>
</dbReference>
<organism evidence="4 5">
    <name type="scientific">Galeopterus variegatus</name>
    <name type="common">Malayan flying lemur</name>
    <name type="synonym">Cynocephalus variegatus</name>
    <dbReference type="NCBI Taxonomy" id="482537"/>
    <lineage>
        <taxon>Eukaryota</taxon>
        <taxon>Metazoa</taxon>
        <taxon>Chordata</taxon>
        <taxon>Craniata</taxon>
        <taxon>Vertebrata</taxon>
        <taxon>Euteleostomi</taxon>
        <taxon>Mammalia</taxon>
        <taxon>Eutheria</taxon>
        <taxon>Euarchontoglires</taxon>
        <taxon>Dermoptera</taxon>
        <taxon>Cynocephalidae</taxon>
        <taxon>Galeopterus</taxon>
    </lineage>
</organism>
<sequence length="835" mass="93374">MDEADSSEDTTCKQQEDLPYDGDLSQIKICSDYTFTSKTDILDISNQIILTGDDPQEKAACNQTCRNTARALTLDKNTENAVNKKHDKKKQCPATLHIPANKGDPSKSNISDILLHHLSEEQFLRGQGIDCETLPGDSNADSFDEAAIMKNIFSCYVKNSWPKEQTPELTDKLNPKRDGENSNKPSCSSITTEENTSDLEEPVAAGSSSHQENSDFLTKIKSASDKQKCCQGQAPQKQQTGKACSGIGFKYGLGQVHYQLPDFSKVAPKVKIPKNNIINKPLIITEQASFSPKLGDKSTFTQNILETMSWSNCVEKQQQEPKKKITEPSQQIQMEPAGHIHEELLTGIEAETSLFKLSSTFQKDPSSSSSYIFQKIFQGKQMCQKLKEQTDQLKTKVQEFSKRIKQDSLCHLQDRRLVLEKLQGHLELLEQEFLATKEEHLTLQQQVHKHESLTVGDFDPERKVEGEIFKLAMLLEDIKEKIDESKYTSAFSLPMSSPFILHDLAFISSSPSNEMPQEHPGRPPWRRGSCGSEVTGAPRAGPQEAPSSEELRELAPQTYLNGQSGNAAAQDQPDQMATRLSSDSREDASGPSGRQARAGTPAPSPSCAFCRRLLERKQKMEKKDHRRINCGRFSIVTQEKALHLDSPLSSDTGRHFCSDSGAGLQSNKYEDCGARIPNRSKEPLKEFHYRYNTPGQNYVNHSERGAFVQHPSVDESKNSSPPCSKPKWICSQSVTSKSFQDEHEPTPGKKNLKAFMTYSSDPATPSPHFHSCKISGSKSLHDFDNIEDTKSEILNSALDHALRTATILKETTDQMIKTIAEDLAKARRWRNRLKY</sequence>
<feature type="region of interest" description="Disordered" evidence="2">
    <location>
        <begin position="562"/>
        <end position="607"/>
    </location>
</feature>
<name>A0ABM0Q815_GALVR</name>